<name>A0A565CC97_9BRAS</name>
<dbReference type="AlphaFoldDB" id="A0A565CC97"/>
<protein>
    <submittedName>
        <fullName evidence="1">Uncharacterized protein</fullName>
    </submittedName>
</protein>
<evidence type="ECO:0000313" key="2">
    <source>
        <dbReference type="Proteomes" id="UP000489600"/>
    </source>
</evidence>
<reference evidence="1" key="1">
    <citation type="submission" date="2019-07" db="EMBL/GenBank/DDBJ databases">
        <authorList>
            <person name="Dittberner H."/>
        </authorList>
    </citation>
    <scope>NUCLEOTIDE SEQUENCE [LARGE SCALE GENOMIC DNA]</scope>
</reference>
<sequence length="120" mass="13875">MLLKNAVKCTLDPDMIARKFWYGLRAELLEVFDIANYHIIHRLVLDTTLLESTEDVPLKEDATWGASNASTYHVRDWLRPLRTGTIYVCHVSGWMRIEGKPTYTSSRNQGRKRLVGGIRR</sequence>
<dbReference type="Proteomes" id="UP000489600">
    <property type="component" value="Unassembled WGS sequence"/>
</dbReference>
<keyword evidence="2" id="KW-1185">Reference proteome</keyword>
<proteinExistence type="predicted"/>
<accession>A0A565CC97</accession>
<dbReference type="EMBL" id="CABITT030000007">
    <property type="protein sequence ID" value="VVB11192.1"/>
    <property type="molecule type" value="Genomic_DNA"/>
</dbReference>
<comment type="caution">
    <text evidence="1">The sequence shown here is derived from an EMBL/GenBank/DDBJ whole genome shotgun (WGS) entry which is preliminary data.</text>
</comment>
<gene>
    <name evidence="1" type="ORF">ANE_LOCUS21636</name>
</gene>
<organism evidence="1 2">
    <name type="scientific">Arabis nemorensis</name>
    <dbReference type="NCBI Taxonomy" id="586526"/>
    <lineage>
        <taxon>Eukaryota</taxon>
        <taxon>Viridiplantae</taxon>
        <taxon>Streptophyta</taxon>
        <taxon>Embryophyta</taxon>
        <taxon>Tracheophyta</taxon>
        <taxon>Spermatophyta</taxon>
        <taxon>Magnoliopsida</taxon>
        <taxon>eudicotyledons</taxon>
        <taxon>Gunneridae</taxon>
        <taxon>Pentapetalae</taxon>
        <taxon>rosids</taxon>
        <taxon>malvids</taxon>
        <taxon>Brassicales</taxon>
        <taxon>Brassicaceae</taxon>
        <taxon>Arabideae</taxon>
        <taxon>Arabis</taxon>
    </lineage>
</organism>
<evidence type="ECO:0000313" key="1">
    <source>
        <dbReference type="EMBL" id="VVB11192.1"/>
    </source>
</evidence>